<dbReference type="InterPro" id="IPR050879">
    <property type="entry name" value="Acyltransferase_3"/>
</dbReference>
<feature type="transmembrane region" description="Helical" evidence="1">
    <location>
        <begin position="52"/>
        <end position="73"/>
    </location>
</feature>
<protein>
    <submittedName>
        <fullName evidence="3">Acyltransferase</fullName>
    </submittedName>
</protein>
<keyword evidence="3" id="KW-0808">Transferase</keyword>
<feature type="transmembrane region" description="Helical" evidence="1">
    <location>
        <begin position="162"/>
        <end position="181"/>
    </location>
</feature>
<keyword evidence="4" id="KW-1185">Reference proteome</keyword>
<keyword evidence="1" id="KW-0812">Transmembrane</keyword>
<dbReference type="RefSeq" id="WP_170296960.1">
    <property type="nucleotide sequence ID" value="NZ_BAAANK010000008.1"/>
</dbReference>
<keyword evidence="1" id="KW-0472">Membrane</keyword>
<dbReference type="Proteomes" id="UP001501746">
    <property type="component" value="Unassembled WGS sequence"/>
</dbReference>
<dbReference type="PANTHER" id="PTHR23028">
    <property type="entry name" value="ACETYLTRANSFERASE"/>
    <property type="match status" value="1"/>
</dbReference>
<feature type="transmembrane region" description="Helical" evidence="1">
    <location>
        <begin position="241"/>
        <end position="259"/>
    </location>
</feature>
<dbReference type="GO" id="GO:0016746">
    <property type="term" value="F:acyltransferase activity"/>
    <property type="evidence" value="ECO:0007669"/>
    <property type="project" value="UniProtKB-KW"/>
</dbReference>
<dbReference type="EMBL" id="BAAANK010000008">
    <property type="protein sequence ID" value="GAA1840701.1"/>
    <property type="molecule type" value="Genomic_DNA"/>
</dbReference>
<feature type="transmembrane region" description="Helical" evidence="1">
    <location>
        <begin position="85"/>
        <end position="110"/>
    </location>
</feature>
<keyword evidence="1" id="KW-1133">Transmembrane helix</keyword>
<feature type="transmembrane region" description="Helical" evidence="1">
    <location>
        <begin position="319"/>
        <end position="339"/>
    </location>
</feature>
<dbReference type="Pfam" id="PF01757">
    <property type="entry name" value="Acyl_transf_3"/>
    <property type="match status" value="1"/>
</dbReference>
<feature type="transmembrane region" description="Helical" evidence="1">
    <location>
        <begin position="214"/>
        <end position="234"/>
    </location>
</feature>
<reference evidence="4" key="1">
    <citation type="journal article" date="2019" name="Int. J. Syst. Evol. Microbiol.">
        <title>The Global Catalogue of Microorganisms (GCM) 10K type strain sequencing project: providing services to taxonomists for standard genome sequencing and annotation.</title>
        <authorList>
            <consortium name="The Broad Institute Genomics Platform"/>
            <consortium name="The Broad Institute Genome Sequencing Center for Infectious Disease"/>
            <person name="Wu L."/>
            <person name="Ma J."/>
        </authorList>
    </citation>
    <scope>NUCLEOTIDE SEQUENCE [LARGE SCALE GENOMIC DNA]</scope>
    <source>
        <strain evidence="4">JCM 14323</strain>
    </source>
</reference>
<evidence type="ECO:0000313" key="3">
    <source>
        <dbReference type="EMBL" id="GAA1840701.1"/>
    </source>
</evidence>
<proteinExistence type="predicted"/>
<gene>
    <name evidence="3" type="ORF">GCM10009750_28470</name>
</gene>
<evidence type="ECO:0000256" key="1">
    <source>
        <dbReference type="SAM" id="Phobius"/>
    </source>
</evidence>
<feature type="transmembrane region" description="Helical" evidence="1">
    <location>
        <begin position="186"/>
        <end position="202"/>
    </location>
</feature>
<evidence type="ECO:0000313" key="4">
    <source>
        <dbReference type="Proteomes" id="UP001501746"/>
    </source>
</evidence>
<organism evidence="3 4">
    <name type="scientific">Agromyces salentinus</name>
    <dbReference type="NCBI Taxonomy" id="269421"/>
    <lineage>
        <taxon>Bacteria</taxon>
        <taxon>Bacillati</taxon>
        <taxon>Actinomycetota</taxon>
        <taxon>Actinomycetes</taxon>
        <taxon>Micrococcales</taxon>
        <taxon>Microbacteriaceae</taxon>
        <taxon>Agromyces</taxon>
    </lineage>
</organism>
<accession>A0ABP4Z6B0</accession>
<feature type="domain" description="Acyltransferase 3" evidence="2">
    <location>
        <begin position="18"/>
        <end position="332"/>
    </location>
</feature>
<sequence>MSVPRLLTGSPFPSRANSLNLFRLILAALVLFAHSWYTAGEGSGPGIQGENLGGWAVAGFFVISGFLITTSRFTNSAGDFLVHRIARIFPAFIVCLVVTALVFAPIAALWERGTLAGFFTTPVTPLNFIWANSGLKMQHYDIAGTLSTVPYPGAWNGSLWTLYYEFLCYLTIWLLGSLAVVRRSPVIVTGVFVLSVVAYANIDLVRRLGLNEDFVLLMRLLPFFMGGAVVYYVISRFGLSPVIGIGSLVVTVALIAFIPHWGGQVSAPFMAYGLLYLSTIVPQPRFIAKNDVSYGFYIYAWPMQQLLMLPALAQYGMAVYIGATVVLTAIFAAASWFLVERPVMRLAKGRRPTRPVEVGAAA</sequence>
<evidence type="ECO:0000259" key="2">
    <source>
        <dbReference type="Pfam" id="PF01757"/>
    </source>
</evidence>
<comment type="caution">
    <text evidence="3">The sequence shown here is derived from an EMBL/GenBank/DDBJ whole genome shotgun (WGS) entry which is preliminary data.</text>
</comment>
<keyword evidence="3" id="KW-0012">Acyltransferase</keyword>
<dbReference type="InterPro" id="IPR002656">
    <property type="entry name" value="Acyl_transf_3_dom"/>
</dbReference>
<feature type="transmembrane region" description="Helical" evidence="1">
    <location>
        <begin position="21"/>
        <end position="40"/>
    </location>
</feature>
<name>A0ABP4Z6B0_9MICO</name>